<comment type="caution">
    <text evidence="2">The sequence shown here is derived from an EMBL/GenBank/DDBJ whole genome shotgun (WGS) entry which is preliminary data.</text>
</comment>
<sequence length="176" mass="19528">MQLSLTRKLSVPALFLLVLYGTSVQANGPDSGLSSAEQSSYLERVKQLYLTRDERQALLAHCNSLLETYALRAAYQVGQSPREDLRYELRLGEPGELLLREDVRAIQGVERSVSTRRIGVFGVDPFIRYDCPAGAVQCVLRNPVDDSPLLSIVRDHQGAAELAKALSFLIRNLQKG</sequence>
<dbReference type="RefSeq" id="WP_069522424.1">
    <property type="nucleotide sequence ID" value="NZ_FOFP01000003.1"/>
</dbReference>
<feature type="chain" id="PRO_5047428508" evidence="1">
    <location>
        <begin position="27"/>
        <end position="176"/>
    </location>
</feature>
<feature type="signal peptide" evidence="1">
    <location>
        <begin position="1"/>
        <end position="26"/>
    </location>
</feature>
<protein>
    <submittedName>
        <fullName evidence="2">Uncharacterized protein</fullName>
    </submittedName>
</protein>
<dbReference type="Proteomes" id="UP000198512">
    <property type="component" value="Unassembled WGS sequence"/>
</dbReference>
<evidence type="ECO:0000313" key="3">
    <source>
        <dbReference type="Proteomes" id="UP000198512"/>
    </source>
</evidence>
<reference evidence="2 3" key="1">
    <citation type="submission" date="2016-10" db="EMBL/GenBank/DDBJ databases">
        <authorList>
            <person name="Varghese N."/>
            <person name="Submissions S."/>
        </authorList>
    </citation>
    <scope>NUCLEOTIDE SEQUENCE [LARGE SCALE GENOMIC DNA]</scope>
    <source>
        <strain evidence="2 3">CIP 109853</strain>
    </source>
</reference>
<keyword evidence="3" id="KW-1185">Reference proteome</keyword>
<dbReference type="EMBL" id="FOFP01000003">
    <property type="protein sequence ID" value="SEQ01963.1"/>
    <property type="molecule type" value="Genomic_DNA"/>
</dbReference>
<name>A0ABY1B5W1_9PSED</name>
<accession>A0ABY1B5W1</accession>
<keyword evidence="1" id="KW-0732">Signal</keyword>
<gene>
    <name evidence="2" type="ORF">SAMN05216600_1032</name>
</gene>
<organism evidence="2 3">
    <name type="scientific">Pseudomonas cuatrocienegasensis</name>
    <dbReference type="NCBI Taxonomy" id="543360"/>
    <lineage>
        <taxon>Bacteria</taxon>
        <taxon>Pseudomonadati</taxon>
        <taxon>Pseudomonadota</taxon>
        <taxon>Gammaproteobacteria</taxon>
        <taxon>Pseudomonadales</taxon>
        <taxon>Pseudomonadaceae</taxon>
        <taxon>Pseudomonas</taxon>
    </lineage>
</organism>
<proteinExistence type="predicted"/>
<evidence type="ECO:0000256" key="1">
    <source>
        <dbReference type="SAM" id="SignalP"/>
    </source>
</evidence>
<evidence type="ECO:0000313" key="2">
    <source>
        <dbReference type="EMBL" id="SEQ01963.1"/>
    </source>
</evidence>